<accession>A0A1I4EVI6</accession>
<dbReference type="PANTHER" id="PTHR43762">
    <property type="entry name" value="L-GULONOLACTONE OXIDASE"/>
    <property type="match status" value="1"/>
</dbReference>
<evidence type="ECO:0000256" key="1">
    <source>
        <dbReference type="ARBA" id="ARBA00022827"/>
    </source>
</evidence>
<organism evidence="4 5">
    <name type="scientific">Nitrosomonas aestuarii</name>
    <dbReference type="NCBI Taxonomy" id="52441"/>
    <lineage>
        <taxon>Bacteria</taxon>
        <taxon>Pseudomonadati</taxon>
        <taxon>Pseudomonadota</taxon>
        <taxon>Betaproteobacteria</taxon>
        <taxon>Nitrosomonadales</taxon>
        <taxon>Nitrosomonadaceae</taxon>
        <taxon>Nitrosomonas</taxon>
    </lineage>
</organism>
<dbReference type="InterPro" id="IPR036318">
    <property type="entry name" value="FAD-bd_PCMH-like_sf"/>
</dbReference>
<dbReference type="SUPFAM" id="SSF56176">
    <property type="entry name" value="FAD-binding/transporter-associated domain-like"/>
    <property type="match status" value="1"/>
</dbReference>
<sequence length="471" mass="53418">MQVQIQTSSQFSNWGKTIVSHPRVVVKPDSVDDLITLLKDTETFPAPIRAIGSNHSTTECAVANGGTIVDMTAFNKILDISTENHTVTVQAGALYIDVAHALCEKGLQFFVNVELGNLSLGSASSGGTKDASMPGEFGQVCSYATVLKMVTPQGKCIEINESEPELLRIARSSYGLFGIIYEVTFKVRPAQSLALRHKTYTLGEFIQTLPALTNRPDTEQESMMFYLFPFLNEIAVEFRKYIDNTPTKPTGTWQWKLRNWTWKNLAPGVGYILTRFIPFKTIRYKLVDFFNQKVQLVLERILKSPSGTSATDQIIRYPHQSTWTKYTFSIWAFPEEKYSEILPAYFQFCRNYYQQHGYRCNMLNVAYRILKDDNSLFSYSSAGNVMTLDPVSTGDPGWEDFITAYNEFCSNLGGVPLFNQTRGITPSQARAAFGSRLDKFETYRQQYDPDNRLLNQYFRERLSPSAPHQVD</sequence>
<protein>
    <submittedName>
        <fullName evidence="4">FAD/FMN-containing dehydrogenase</fullName>
    </submittedName>
</protein>
<dbReference type="InterPro" id="IPR006094">
    <property type="entry name" value="Oxid_FAD_bind_N"/>
</dbReference>
<feature type="domain" description="FAD-binding PCMH-type" evidence="3">
    <location>
        <begin position="18"/>
        <end position="190"/>
    </location>
</feature>
<dbReference type="Proteomes" id="UP000199533">
    <property type="component" value="Unassembled WGS sequence"/>
</dbReference>
<dbReference type="AlphaFoldDB" id="A0A1I4EVI6"/>
<reference evidence="5" key="1">
    <citation type="submission" date="2016-10" db="EMBL/GenBank/DDBJ databases">
        <authorList>
            <person name="Varghese N."/>
            <person name="Submissions S."/>
        </authorList>
    </citation>
    <scope>NUCLEOTIDE SEQUENCE [LARGE SCALE GENOMIC DNA]</scope>
    <source>
        <strain evidence="5">Nm69</strain>
    </source>
</reference>
<proteinExistence type="predicted"/>
<dbReference type="EMBL" id="FOSP01000030">
    <property type="protein sequence ID" value="SFL08556.1"/>
    <property type="molecule type" value="Genomic_DNA"/>
</dbReference>
<keyword evidence="5" id="KW-1185">Reference proteome</keyword>
<dbReference type="RefSeq" id="WP_090701891.1">
    <property type="nucleotide sequence ID" value="NZ_FOSP01000030.1"/>
</dbReference>
<dbReference type="Pfam" id="PF04030">
    <property type="entry name" value="ALO"/>
    <property type="match status" value="1"/>
</dbReference>
<dbReference type="InterPro" id="IPR007173">
    <property type="entry name" value="ALO_C"/>
</dbReference>
<dbReference type="OrthoDB" id="143770at2"/>
<evidence type="ECO:0000313" key="4">
    <source>
        <dbReference type="EMBL" id="SFL08556.1"/>
    </source>
</evidence>
<keyword evidence="1" id="KW-0285">Flavoprotein</keyword>
<dbReference type="Pfam" id="PF01565">
    <property type="entry name" value="FAD_binding_4"/>
    <property type="match status" value="1"/>
</dbReference>
<evidence type="ECO:0000313" key="5">
    <source>
        <dbReference type="Proteomes" id="UP000199533"/>
    </source>
</evidence>
<dbReference type="GO" id="GO:0003885">
    <property type="term" value="F:D-arabinono-1,4-lactone oxidase activity"/>
    <property type="evidence" value="ECO:0007669"/>
    <property type="project" value="InterPro"/>
</dbReference>
<dbReference type="Gene3D" id="3.30.43.10">
    <property type="entry name" value="Uridine Diphospho-n-acetylenolpyruvylglucosamine Reductase, domain 2"/>
    <property type="match status" value="1"/>
</dbReference>
<dbReference type="PROSITE" id="PS51387">
    <property type="entry name" value="FAD_PCMH"/>
    <property type="match status" value="1"/>
</dbReference>
<evidence type="ECO:0000256" key="2">
    <source>
        <dbReference type="ARBA" id="ARBA00023002"/>
    </source>
</evidence>
<dbReference type="GO" id="GO:0016020">
    <property type="term" value="C:membrane"/>
    <property type="evidence" value="ECO:0007669"/>
    <property type="project" value="InterPro"/>
</dbReference>
<name>A0A1I4EVI6_9PROT</name>
<dbReference type="InterPro" id="IPR016166">
    <property type="entry name" value="FAD-bd_PCMH"/>
</dbReference>
<gene>
    <name evidence="4" type="ORF">SAMN05216302_103037</name>
</gene>
<dbReference type="InterPro" id="IPR010031">
    <property type="entry name" value="FAD_lactone_oxidase-like"/>
</dbReference>
<dbReference type="InterPro" id="IPR016167">
    <property type="entry name" value="FAD-bd_PCMH_sub1"/>
</dbReference>
<dbReference type="GO" id="GO:0071949">
    <property type="term" value="F:FAD binding"/>
    <property type="evidence" value="ECO:0007669"/>
    <property type="project" value="InterPro"/>
</dbReference>
<dbReference type="Gene3D" id="3.30.465.10">
    <property type="match status" value="1"/>
</dbReference>
<keyword evidence="1" id="KW-0274">FAD</keyword>
<keyword evidence="2" id="KW-0560">Oxidoreductase</keyword>
<dbReference type="STRING" id="52441.SAMN05216302_103037"/>
<dbReference type="PANTHER" id="PTHR43762:SF1">
    <property type="entry name" value="D-ARABINONO-1,4-LACTONE OXIDASE"/>
    <property type="match status" value="1"/>
</dbReference>
<dbReference type="InterPro" id="IPR016169">
    <property type="entry name" value="FAD-bd_PCMH_sub2"/>
</dbReference>
<evidence type="ECO:0000259" key="3">
    <source>
        <dbReference type="PROSITE" id="PS51387"/>
    </source>
</evidence>